<feature type="non-terminal residue" evidence="4">
    <location>
        <position position="63"/>
    </location>
</feature>
<dbReference type="EMBL" id="CAJVPZ010031067">
    <property type="protein sequence ID" value="CAG8738305.1"/>
    <property type="molecule type" value="Genomic_DNA"/>
</dbReference>
<feature type="domain" description="Histidine-specific methyltransferase SAM-dependent" evidence="3">
    <location>
        <begin position="3"/>
        <end position="60"/>
    </location>
</feature>
<name>A0A9N9IJK3_9GLOM</name>
<reference evidence="4" key="1">
    <citation type="submission" date="2021-06" db="EMBL/GenBank/DDBJ databases">
        <authorList>
            <person name="Kallberg Y."/>
            <person name="Tangrot J."/>
            <person name="Rosling A."/>
        </authorList>
    </citation>
    <scope>NUCLEOTIDE SEQUENCE</scope>
    <source>
        <strain evidence="4">IN212</strain>
    </source>
</reference>
<evidence type="ECO:0000259" key="3">
    <source>
        <dbReference type="Pfam" id="PF10017"/>
    </source>
</evidence>
<evidence type="ECO:0000256" key="2">
    <source>
        <dbReference type="ARBA" id="ARBA00022679"/>
    </source>
</evidence>
<dbReference type="Proteomes" id="UP000789396">
    <property type="component" value="Unassembled WGS sequence"/>
</dbReference>
<dbReference type="PANTHER" id="PTHR43397:SF1">
    <property type="entry name" value="ERGOTHIONEINE BIOSYNTHESIS PROTEIN 1"/>
    <property type="match status" value="1"/>
</dbReference>
<dbReference type="PANTHER" id="PTHR43397">
    <property type="entry name" value="ERGOTHIONEINE BIOSYNTHESIS PROTEIN 1"/>
    <property type="match status" value="1"/>
</dbReference>
<organism evidence="4 5">
    <name type="scientific">Racocetra fulgida</name>
    <dbReference type="NCBI Taxonomy" id="60492"/>
    <lineage>
        <taxon>Eukaryota</taxon>
        <taxon>Fungi</taxon>
        <taxon>Fungi incertae sedis</taxon>
        <taxon>Mucoromycota</taxon>
        <taxon>Glomeromycotina</taxon>
        <taxon>Glomeromycetes</taxon>
        <taxon>Diversisporales</taxon>
        <taxon>Gigasporaceae</taxon>
        <taxon>Racocetra</taxon>
    </lineage>
</organism>
<proteinExistence type="predicted"/>
<feature type="non-terminal residue" evidence="4">
    <location>
        <position position="1"/>
    </location>
</feature>
<dbReference type="GO" id="GO:0008168">
    <property type="term" value="F:methyltransferase activity"/>
    <property type="evidence" value="ECO:0007669"/>
    <property type="project" value="UniProtKB-KW"/>
</dbReference>
<dbReference type="Pfam" id="PF10017">
    <property type="entry name" value="Methyltransf_33"/>
    <property type="match status" value="1"/>
</dbReference>
<dbReference type="OrthoDB" id="2420383at2759"/>
<keyword evidence="1" id="KW-0489">Methyltransferase</keyword>
<keyword evidence="5" id="KW-1185">Reference proteome</keyword>
<evidence type="ECO:0000313" key="5">
    <source>
        <dbReference type="Proteomes" id="UP000789396"/>
    </source>
</evidence>
<gene>
    <name evidence="4" type="ORF">RFULGI_LOCUS12655</name>
</gene>
<sequence>LVRSIINGLANNPKFVPSMTLYDNRGLQLFEKVTYTDEYYINRCEIDILNKEVDQITEFISSD</sequence>
<evidence type="ECO:0000256" key="1">
    <source>
        <dbReference type="ARBA" id="ARBA00022603"/>
    </source>
</evidence>
<keyword evidence="2" id="KW-0808">Transferase</keyword>
<dbReference type="GO" id="GO:0032259">
    <property type="term" value="P:methylation"/>
    <property type="evidence" value="ECO:0007669"/>
    <property type="project" value="UniProtKB-KW"/>
</dbReference>
<accession>A0A9N9IJK3</accession>
<evidence type="ECO:0000313" key="4">
    <source>
        <dbReference type="EMBL" id="CAG8738305.1"/>
    </source>
</evidence>
<dbReference type="AlphaFoldDB" id="A0A9N9IJK3"/>
<comment type="caution">
    <text evidence="4">The sequence shown here is derived from an EMBL/GenBank/DDBJ whole genome shotgun (WGS) entry which is preliminary data.</text>
</comment>
<dbReference type="InterPro" id="IPR019257">
    <property type="entry name" value="MeTrfase_dom"/>
</dbReference>
<protein>
    <submittedName>
        <fullName evidence="4">7837_t:CDS:1</fullName>
    </submittedName>
</protein>
<dbReference type="InterPro" id="IPR051128">
    <property type="entry name" value="EgtD_Methyltrsf_superfamily"/>
</dbReference>